<feature type="compositionally biased region" description="Basic and acidic residues" evidence="4">
    <location>
        <begin position="422"/>
        <end position="432"/>
    </location>
</feature>
<evidence type="ECO:0000313" key="7">
    <source>
        <dbReference type="Proteomes" id="UP001174909"/>
    </source>
</evidence>
<keyword evidence="5" id="KW-0472">Membrane</keyword>
<feature type="coiled-coil region" evidence="3">
    <location>
        <begin position="224"/>
        <end position="251"/>
    </location>
</feature>
<dbReference type="EMBL" id="CASHTH010001122">
    <property type="protein sequence ID" value="CAI8011764.1"/>
    <property type="molecule type" value="Genomic_DNA"/>
</dbReference>
<dbReference type="Proteomes" id="UP001174909">
    <property type="component" value="Unassembled WGS sequence"/>
</dbReference>
<sequence length="1008" mass="111098">MSSNHCQQPVFDSHPPELYGSHGAEASQRYVGSFLQAESLAPQVEEGKSPEGSQNTSTYMSLRNQEREPSNEYDYIPGDPTLEPRLAIAPPPPTETRGQGGTLEKKRRQEPADSGTSSGDGGRCTRKVTENSMYENHDIKPLLHPTLTGRDEGMEGVAVREGERCSCSTKSLVQAFFLAMTLLLAIASLGLSGLMWFGVNDNESPTDTTSLPVEMTGCSCPVSIHLLREELEELRSALEDMNTSILEVEAQLTIETNTLLPVVLDRVEDLTSDVVNITQLFNSEPPVDVLLNVSHIYGRCETTIKSSCSLPLTSALNNCTTDFVLTNSSVSWEKIQSEAVILLFSTILAVTARPVISLEVRDEDGAVRCSCLRLGEPTVARDCELAVTSCPILWDLSSGSGVVVTDKEWTLDLDTDMEEVNHAPRQDEEPHPPHPTTKHRSLTSRSGRLLFNVGKKIMTADEFVRKSAVASRKSQITMDTTDYDDSVAKEEKEGEGVGWVEWGMGEEGEGEEEGERRSTGKKKGLQSMRQTRKFLRGKALAGSRLTTPPSPETTELVEVLERHLSLSAGHREVFSAVPSVLGSCGSEMEEKVRELRRAGFTRREVETVLVSFPAILQVDFGNVYEVFCVLKKCIPGGYMLRGLMARHPFLFLQPVKQIEERVTVLKDICRDPNALGFLLHHFPLLLFTPLTPSTLHTVTKFTSSHFPRKRGKGEEGGGAAKGVLGHSWVAKSLYHNLSTRPARMDPGPDTNALVDLLAEYQLDPSPTFIKFPAFFKTTYTHVASLLTVLTGSPLYLDSVAVRTLLVSIPDQLVWTRDAEQLQTHLTQLVSLFPSPKDCCEKVQSYPGLVLPQLDLASWLDSLASHGFTTQQTASLVSDTPNILLQDREKEFMPRLRLLVSIPGAAPACLVSCSVGSRVRMLSTPVNVLTERLNYVKRCKPDLVSGEHLEVIFGSKEREFAAFCGKTAVQVHSDTGLSGIELKRFSKSTQKPSSRNRVKLVSDTKRRNT</sequence>
<comment type="similarity">
    <text evidence="1">Belongs to the mTERF family.</text>
</comment>
<evidence type="ECO:0000256" key="5">
    <source>
        <dbReference type="SAM" id="Phobius"/>
    </source>
</evidence>
<proteinExistence type="inferred from homology"/>
<keyword evidence="2" id="KW-0809">Transit peptide</keyword>
<feature type="compositionally biased region" description="Basic and acidic residues" evidence="4">
    <location>
        <begin position="999"/>
        <end position="1008"/>
    </location>
</feature>
<feature type="compositionally biased region" description="Polar residues" evidence="4">
    <location>
        <begin position="51"/>
        <end position="63"/>
    </location>
</feature>
<name>A0AA35RII3_GEOBA</name>
<dbReference type="InterPro" id="IPR038538">
    <property type="entry name" value="MTERF_sf"/>
</dbReference>
<feature type="compositionally biased region" description="Basic residues" evidence="4">
    <location>
        <begin position="519"/>
        <end position="528"/>
    </location>
</feature>
<keyword evidence="5" id="KW-1133">Transmembrane helix</keyword>
<gene>
    <name evidence="6" type="ORF">GBAR_LOCUS7546</name>
</gene>
<comment type="caution">
    <text evidence="6">The sequence shown here is derived from an EMBL/GenBank/DDBJ whole genome shotgun (WGS) entry which is preliminary data.</text>
</comment>
<protein>
    <submittedName>
        <fullName evidence="6">Uncharacterized protein</fullName>
    </submittedName>
</protein>
<feature type="transmembrane region" description="Helical" evidence="5">
    <location>
        <begin position="176"/>
        <end position="199"/>
    </location>
</feature>
<dbReference type="SMART" id="SM00733">
    <property type="entry name" value="Mterf"/>
    <property type="match status" value="3"/>
</dbReference>
<evidence type="ECO:0000256" key="2">
    <source>
        <dbReference type="ARBA" id="ARBA00022946"/>
    </source>
</evidence>
<dbReference type="Gene3D" id="1.25.70.10">
    <property type="entry name" value="Transcription termination factor 3, mitochondrial"/>
    <property type="match status" value="1"/>
</dbReference>
<feature type="region of interest" description="Disordered" evidence="4">
    <location>
        <begin position="1"/>
        <end position="25"/>
    </location>
</feature>
<keyword evidence="5" id="KW-0812">Transmembrane</keyword>
<feature type="region of interest" description="Disordered" evidence="4">
    <location>
        <begin position="987"/>
        <end position="1008"/>
    </location>
</feature>
<feature type="compositionally biased region" description="Acidic residues" evidence="4">
    <location>
        <begin position="504"/>
        <end position="513"/>
    </location>
</feature>
<evidence type="ECO:0000313" key="6">
    <source>
        <dbReference type="EMBL" id="CAI8011764.1"/>
    </source>
</evidence>
<evidence type="ECO:0000256" key="1">
    <source>
        <dbReference type="ARBA" id="ARBA00007692"/>
    </source>
</evidence>
<feature type="region of interest" description="Disordered" evidence="4">
    <location>
        <begin position="469"/>
        <end position="528"/>
    </location>
</feature>
<dbReference type="InterPro" id="IPR003690">
    <property type="entry name" value="MTERF"/>
</dbReference>
<keyword evidence="3" id="KW-0175">Coiled coil</keyword>
<evidence type="ECO:0000256" key="4">
    <source>
        <dbReference type="SAM" id="MobiDB-lite"/>
    </source>
</evidence>
<feature type="compositionally biased region" description="Basic and acidic residues" evidence="4">
    <location>
        <begin position="486"/>
        <end position="495"/>
    </location>
</feature>
<accession>A0AA35RII3</accession>
<dbReference type="AlphaFoldDB" id="A0AA35RII3"/>
<dbReference type="GO" id="GO:0003676">
    <property type="term" value="F:nucleic acid binding"/>
    <property type="evidence" value="ECO:0007669"/>
    <property type="project" value="InterPro"/>
</dbReference>
<feature type="region of interest" description="Disordered" evidence="4">
    <location>
        <begin position="41"/>
        <end position="126"/>
    </location>
</feature>
<keyword evidence="7" id="KW-1185">Reference proteome</keyword>
<feature type="region of interest" description="Disordered" evidence="4">
    <location>
        <begin position="422"/>
        <end position="445"/>
    </location>
</feature>
<evidence type="ECO:0000256" key="3">
    <source>
        <dbReference type="SAM" id="Coils"/>
    </source>
</evidence>
<reference evidence="6" key="1">
    <citation type="submission" date="2023-03" db="EMBL/GenBank/DDBJ databases">
        <authorList>
            <person name="Steffen K."/>
            <person name="Cardenas P."/>
        </authorList>
    </citation>
    <scope>NUCLEOTIDE SEQUENCE</scope>
</reference>
<organism evidence="6 7">
    <name type="scientific">Geodia barretti</name>
    <name type="common">Barrett's horny sponge</name>
    <dbReference type="NCBI Taxonomy" id="519541"/>
    <lineage>
        <taxon>Eukaryota</taxon>
        <taxon>Metazoa</taxon>
        <taxon>Porifera</taxon>
        <taxon>Demospongiae</taxon>
        <taxon>Heteroscleromorpha</taxon>
        <taxon>Tetractinellida</taxon>
        <taxon>Astrophorina</taxon>
        <taxon>Geodiidae</taxon>
        <taxon>Geodia</taxon>
    </lineage>
</organism>